<feature type="compositionally biased region" description="Pro residues" evidence="1">
    <location>
        <begin position="60"/>
        <end position="75"/>
    </location>
</feature>
<evidence type="ECO:0000313" key="4">
    <source>
        <dbReference type="Proteomes" id="UP001175001"/>
    </source>
</evidence>
<keyword evidence="4" id="KW-1185">Reference proteome</keyword>
<dbReference type="InterPro" id="IPR002575">
    <property type="entry name" value="Aminoglycoside_PTrfase"/>
</dbReference>
<accession>A0AA39Z1W6</accession>
<evidence type="ECO:0000313" key="3">
    <source>
        <dbReference type="EMBL" id="KAK0662643.1"/>
    </source>
</evidence>
<gene>
    <name evidence="3" type="ORF">DIS24_g1807</name>
</gene>
<dbReference type="PANTHER" id="PTHR21310">
    <property type="entry name" value="AMINOGLYCOSIDE PHOSPHOTRANSFERASE-RELATED-RELATED"/>
    <property type="match status" value="1"/>
</dbReference>
<dbReference type="PANTHER" id="PTHR21310:SF15">
    <property type="entry name" value="AMINOGLYCOSIDE PHOSPHOTRANSFERASE DOMAIN-CONTAINING PROTEIN"/>
    <property type="match status" value="1"/>
</dbReference>
<dbReference type="AlphaFoldDB" id="A0AA39Z1W6"/>
<name>A0AA39Z1W6_9PEZI</name>
<comment type="caution">
    <text evidence="3">The sequence shown here is derived from an EMBL/GenBank/DDBJ whole genome shotgun (WGS) entry which is preliminary data.</text>
</comment>
<dbReference type="SUPFAM" id="SSF56112">
    <property type="entry name" value="Protein kinase-like (PK-like)"/>
    <property type="match status" value="1"/>
</dbReference>
<dbReference type="InterPro" id="IPR051678">
    <property type="entry name" value="AGP_Transferase"/>
</dbReference>
<evidence type="ECO:0000256" key="1">
    <source>
        <dbReference type="SAM" id="MobiDB-lite"/>
    </source>
</evidence>
<dbReference type="Proteomes" id="UP001175001">
    <property type="component" value="Unassembled WGS sequence"/>
</dbReference>
<feature type="compositionally biased region" description="Basic and acidic residues" evidence="1">
    <location>
        <begin position="95"/>
        <end position="105"/>
    </location>
</feature>
<feature type="domain" description="Aminoglycoside phosphotransferase" evidence="2">
    <location>
        <begin position="406"/>
        <end position="443"/>
    </location>
</feature>
<protein>
    <recommendedName>
        <fullName evidence="2">Aminoglycoside phosphotransferase domain-containing protein</fullName>
    </recommendedName>
</protein>
<feature type="region of interest" description="Disordered" evidence="1">
    <location>
        <begin position="345"/>
        <end position="376"/>
    </location>
</feature>
<reference evidence="3" key="1">
    <citation type="submission" date="2023-06" db="EMBL/GenBank/DDBJ databases">
        <title>Multi-omics analyses reveal the molecular pathogenesis toolkit of Lasiodiplodia hormozganensis, a cross-kingdom pathogen.</title>
        <authorList>
            <person name="Felix C."/>
            <person name="Meneses R."/>
            <person name="Goncalves M.F.M."/>
            <person name="Tilleman L."/>
            <person name="Duarte A.S."/>
            <person name="Jorrin-Novo J.V."/>
            <person name="Van De Peer Y."/>
            <person name="Deforce D."/>
            <person name="Van Nieuwerburgh F."/>
            <person name="Esteves A.C."/>
            <person name="Alves A."/>
        </authorList>
    </citation>
    <scope>NUCLEOTIDE SEQUENCE</scope>
    <source>
        <strain evidence="3">CBS 339.90</strain>
    </source>
</reference>
<evidence type="ECO:0000259" key="2">
    <source>
        <dbReference type="Pfam" id="PF01636"/>
    </source>
</evidence>
<dbReference type="InterPro" id="IPR011009">
    <property type="entry name" value="Kinase-like_dom_sf"/>
</dbReference>
<organism evidence="3 4">
    <name type="scientific">Lasiodiplodia hormozganensis</name>
    <dbReference type="NCBI Taxonomy" id="869390"/>
    <lineage>
        <taxon>Eukaryota</taxon>
        <taxon>Fungi</taxon>
        <taxon>Dikarya</taxon>
        <taxon>Ascomycota</taxon>
        <taxon>Pezizomycotina</taxon>
        <taxon>Dothideomycetes</taxon>
        <taxon>Dothideomycetes incertae sedis</taxon>
        <taxon>Botryosphaeriales</taxon>
        <taxon>Botryosphaeriaceae</taxon>
        <taxon>Lasiodiplodia</taxon>
    </lineage>
</organism>
<proteinExistence type="predicted"/>
<dbReference type="EMBL" id="JAUJDW010000005">
    <property type="protein sequence ID" value="KAK0662643.1"/>
    <property type="molecule type" value="Genomic_DNA"/>
</dbReference>
<feature type="region of interest" description="Disordered" evidence="1">
    <location>
        <begin position="23"/>
        <end position="119"/>
    </location>
</feature>
<dbReference type="Pfam" id="PF01636">
    <property type="entry name" value="APH"/>
    <property type="match status" value="1"/>
</dbReference>
<sequence>MAAQPQPISKLAPTAIAPNGHLLPLVEVPTPGPSPSPCHNSSSYGAPPPSLYPNKNKDLPPTPPSMIPSPSPLPAMIPTTTTTINPYETDLSRVPADDPFRDLPHYGRYAPSPTDDFQPDAAHIMSQTPASIRYWEDVLRTRCNADTLMLSPVDASSEEGSIDAASSAVALGRWIFAVGGCIVKTNHLAPLSRKRRDYSLVDANEVAAIALVRKTVIEAGKAEGVRVPRVYFAGKLLGGDVLVQERLPGVSLEVAWGYLDGAAKRALRRQARRFAKTLAECVVNDDWRVRGEKGKRSYVVDSYSAIWARALTPRERKLMLPPPPSSVVQKPKSFVGARAGIGWGNGGAGAGGKRKDSGIDDDEEDTVSSNAPGSRPCFGNRKGGNVFFDDEDDDNNEQHYSLDSPDSDFRFAHNDLSTSNIIVDRIDGQDRIVGVVDWEHAGWIGWRTTAAVHRELRAPLPEMYDKSEFESEEEWNDFFMWKGLYDSDSDDEREVGEY</sequence>